<dbReference type="EMBL" id="JBHSOF010000024">
    <property type="protein sequence ID" value="MFC5665182.1"/>
    <property type="molecule type" value="Genomic_DNA"/>
</dbReference>
<keyword evidence="3" id="KW-1185">Reference proteome</keyword>
<evidence type="ECO:0000313" key="2">
    <source>
        <dbReference type="EMBL" id="MFC5665182.1"/>
    </source>
</evidence>
<feature type="domain" description="DUF397" evidence="1">
    <location>
        <begin position="22"/>
        <end position="71"/>
    </location>
</feature>
<dbReference type="Pfam" id="PF04149">
    <property type="entry name" value="DUF397"/>
    <property type="match status" value="1"/>
</dbReference>
<organism evidence="2 3">
    <name type="scientific">Kitasatospora misakiensis</name>
    <dbReference type="NCBI Taxonomy" id="67330"/>
    <lineage>
        <taxon>Bacteria</taxon>
        <taxon>Bacillati</taxon>
        <taxon>Actinomycetota</taxon>
        <taxon>Actinomycetes</taxon>
        <taxon>Kitasatosporales</taxon>
        <taxon>Streptomycetaceae</taxon>
        <taxon>Kitasatospora</taxon>
    </lineage>
</organism>
<accession>A0ABW0X3P6</accession>
<name>A0ABW0X3P6_9ACTN</name>
<evidence type="ECO:0000313" key="3">
    <source>
        <dbReference type="Proteomes" id="UP001595975"/>
    </source>
</evidence>
<proteinExistence type="predicted"/>
<sequence>MSSTPEPKADLYALDLTAAARRKSPLSTDNNACVELADLPGGGMAVFDSKRPDLPALRYTKEEWEAFKEGIVQGLL</sequence>
<protein>
    <submittedName>
        <fullName evidence="2">DUF397 domain-containing protein</fullName>
    </submittedName>
</protein>
<comment type="caution">
    <text evidence="2">The sequence shown here is derived from an EMBL/GenBank/DDBJ whole genome shotgun (WGS) entry which is preliminary data.</text>
</comment>
<dbReference type="InterPro" id="IPR007278">
    <property type="entry name" value="DUF397"/>
</dbReference>
<gene>
    <name evidence="2" type="ORF">ACFP3U_19615</name>
</gene>
<reference evidence="3" key="1">
    <citation type="journal article" date="2019" name="Int. J. Syst. Evol. Microbiol.">
        <title>The Global Catalogue of Microorganisms (GCM) 10K type strain sequencing project: providing services to taxonomists for standard genome sequencing and annotation.</title>
        <authorList>
            <consortium name="The Broad Institute Genomics Platform"/>
            <consortium name="The Broad Institute Genome Sequencing Center for Infectious Disease"/>
            <person name="Wu L."/>
            <person name="Ma J."/>
        </authorList>
    </citation>
    <scope>NUCLEOTIDE SEQUENCE [LARGE SCALE GENOMIC DNA]</scope>
    <source>
        <strain evidence="3">CGMCC 4.1437</strain>
    </source>
</reference>
<dbReference type="Proteomes" id="UP001595975">
    <property type="component" value="Unassembled WGS sequence"/>
</dbReference>
<evidence type="ECO:0000259" key="1">
    <source>
        <dbReference type="Pfam" id="PF04149"/>
    </source>
</evidence>
<dbReference type="RefSeq" id="WP_380226867.1">
    <property type="nucleotide sequence ID" value="NZ_JBHSOF010000024.1"/>
</dbReference>